<dbReference type="InterPro" id="IPR011519">
    <property type="entry name" value="UnbV_ASPIC"/>
</dbReference>
<evidence type="ECO:0000313" key="4">
    <source>
        <dbReference type="EMBL" id="OGG51548.1"/>
    </source>
</evidence>
<feature type="region of interest" description="Disordered" evidence="2">
    <location>
        <begin position="228"/>
        <end position="251"/>
    </location>
</feature>
<dbReference type="PANTHER" id="PTHR16026:SF0">
    <property type="entry name" value="CARTILAGE ACIDIC PROTEIN 1"/>
    <property type="match status" value="1"/>
</dbReference>
<comment type="caution">
    <text evidence="4">The sequence shown here is derived from an EMBL/GenBank/DDBJ whole genome shotgun (WGS) entry which is preliminary data.</text>
</comment>
<dbReference type="InterPro" id="IPR028994">
    <property type="entry name" value="Integrin_alpha_N"/>
</dbReference>
<dbReference type="Pfam" id="PF07593">
    <property type="entry name" value="UnbV_ASPIC"/>
    <property type="match status" value="1"/>
</dbReference>
<accession>A0A1F6CQU2</accession>
<dbReference type="Gene3D" id="2.130.10.130">
    <property type="entry name" value="Integrin alpha, N-terminal"/>
    <property type="match status" value="2"/>
</dbReference>
<dbReference type="InterPro" id="IPR027039">
    <property type="entry name" value="Crtac1"/>
</dbReference>
<reference evidence="4 5" key="1">
    <citation type="journal article" date="2016" name="Nat. Commun.">
        <title>Thousands of microbial genomes shed light on interconnected biogeochemical processes in an aquifer system.</title>
        <authorList>
            <person name="Anantharaman K."/>
            <person name="Brown C.T."/>
            <person name="Hug L.A."/>
            <person name="Sharon I."/>
            <person name="Castelle C.J."/>
            <person name="Probst A.J."/>
            <person name="Thomas B.C."/>
            <person name="Singh A."/>
            <person name="Wilkins M.J."/>
            <person name="Karaoz U."/>
            <person name="Brodie E.L."/>
            <person name="Williams K.H."/>
            <person name="Hubbard S.S."/>
            <person name="Banfield J.F."/>
        </authorList>
    </citation>
    <scope>NUCLEOTIDE SEQUENCE [LARGE SCALE GENOMIC DNA]</scope>
    <source>
        <strain evidence="5">RIFCSPLOWO2_12_FULL_64_10</strain>
    </source>
</reference>
<dbReference type="SUPFAM" id="SSF69318">
    <property type="entry name" value="Integrin alpha N-terminal domain"/>
    <property type="match status" value="1"/>
</dbReference>
<sequence>MGYTRVGARREPPPLTFSDVTQRVGVDFRHETGAFGKKWMPESMGSGCAVFDYDGDGLPDILLVNGTFWPGHEKGNPPTSKLYRNRGNWAFEDVTERAGLAFPLYGMGAAAGDYDADGDLDLYLTAVGDNRLLRNDNGKFTDVTKRAGVAGGRWRSEGGGQNPEWSTGAAWADMDGDGRIDLFVCNYVHWSPETDLFTTIDGVNKSYATPQQYDGSTCRLYRNLGNSGAGRRLDDSQDRPPPPNPGESTAGWTFEEATEKAGLLNPKGKSLGVAVADFDDDGRPDIVVTNDTQPNFLYHNQGGGAFRDIALTSGVAYDEAGRARAGMGVDVASLDNDRALAVAIGNFSREPVSLYRQAGGDIFIDEAGGRRIAQSTLPSLTFGLLFLDGDLDGYIDLALANGHIEPEIQRVQKDIPFEQRPQLFWNDRERHFQDITDRAGGPFARPVVGRGLASADLDGDGDLDLVLTTNGGPAILMRNDGPVGKAVRVRLRGAPPNRDALGAVVTATAGDLEQRATIRTGSSYLSQSETTLTFGLEGRPRVDRLSVRWPNGRTETEENLDAGFTYEMEQGRGVVRRVPFRRQPL</sequence>
<protein>
    <recommendedName>
        <fullName evidence="3">ASPIC/UnbV domain-containing protein</fullName>
    </recommendedName>
</protein>
<dbReference type="EMBL" id="MFKF01000180">
    <property type="protein sequence ID" value="OGG51548.1"/>
    <property type="molecule type" value="Genomic_DNA"/>
</dbReference>
<evidence type="ECO:0000259" key="3">
    <source>
        <dbReference type="Pfam" id="PF07593"/>
    </source>
</evidence>
<organism evidence="4 5">
    <name type="scientific">Handelsmanbacteria sp. (strain RIFCSPLOWO2_12_FULL_64_10)</name>
    <dbReference type="NCBI Taxonomy" id="1817868"/>
    <lineage>
        <taxon>Bacteria</taxon>
        <taxon>Candidatus Handelsmaniibacteriota</taxon>
    </lineage>
</organism>
<evidence type="ECO:0000313" key="5">
    <source>
        <dbReference type="Proteomes" id="UP000178606"/>
    </source>
</evidence>
<proteinExistence type="predicted"/>
<feature type="domain" description="ASPIC/UnbV" evidence="3">
    <location>
        <begin position="500"/>
        <end position="563"/>
    </location>
</feature>
<dbReference type="Pfam" id="PF13517">
    <property type="entry name" value="FG-GAP_3"/>
    <property type="match status" value="3"/>
</dbReference>
<dbReference type="Proteomes" id="UP000178606">
    <property type="component" value="Unassembled WGS sequence"/>
</dbReference>
<name>A0A1F6CQU2_HANXR</name>
<dbReference type="InterPro" id="IPR013517">
    <property type="entry name" value="FG-GAP"/>
</dbReference>
<evidence type="ECO:0000256" key="1">
    <source>
        <dbReference type="ARBA" id="ARBA00022729"/>
    </source>
</evidence>
<dbReference type="AlphaFoldDB" id="A0A1F6CQU2"/>
<dbReference type="PANTHER" id="PTHR16026">
    <property type="entry name" value="CARTILAGE ACIDIC PROTEIN 1"/>
    <property type="match status" value="1"/>
</dbReference>
<evidence type="ECO:0000256" key="2">
    <source>
        <dbReference type="SAM" id="MobiDB-lite"/>
    </source>
</evidence>
<keyword evidence="1" id="KW-0732">Signal</keyword>
<gene>
    <name evidence="4" type="ORF">A3F84_11315</name>
</gene>